<dbReference type="InterPro" id="IPR001806">
    <property type="entry name" value="Small_GTPase"/>
</dbReference>
<feature type="compositionally biased region" description="Basic and acidic residues" evidence="3">
    <location>
        <begin position="162"/>
        <end position="181"/>
    </location>
</feature>
<evidence type="ECO:0000256" key="1">
    <source>
        <dbReference type="ARBA" id="ARBA00022741"/>
    </source>
</evidence>
<accession>A0A1J4KQL0</accession>
<dbReference type="PROSITE" id="PS51421">
    <property type="entry name" value="RAS"/>
    <property type="match status" value="1"/>
</dbReference>
<keyword evidence="2" id="KW-0342">GTP-binding</keyword>
<reference evidence="4" key="1">
    <citation type="submission" date="2016-10" db="EMBL/GenBank/DDBJ databases">
        <authorList>
            <person name="Benchimol M."/>
            <person name="Almeida L.G."/>
            <person name="Vasconcelos A.T."/>
            <person name="Perreira-Neves A."/>
            <person name="Rosa I.A."/>
            <person name="Tasca T."/>
            <person name="Bogo M.R."/>
            <person name="de Souza W."/>
        </authorList>
    </citation>
    <scope>NUCLEOTIDE SEQUENCE [LARGE SCALE GENOMIC DNA]</scope>
    <source>
        <strain evidence="4">K</strain>
    </source>
</reference>
<dbReference type="SMART" id="SM00174">
    <property type="entry name" value="RHO"/>
    <property type="match status" value="1"/>
</dbReference>
<proteinExistence type="predicted"/>
<evidence type="ECO:0000256" key="2">
    <source>
        <dbReference type="ARBA" id="ARBA00023134"/>
    </source>
</evidence>
<dbReference type="SMART" id="SM00175">
    <property type="entry name" value="RAB"/>
    <property type="match status" value="1"/>
</dbReference>
<feature type="region of interest" description="Disordered" evidence="3">
    <location>
        <begin position="159"/>
        <end position="181"/>
    </location>
</feature>
<keyword evidence="5" id="KW-1185">Reference proteome</keyword>
<dbReference type="SUPFAM" id="SSF52540">
    <property type="entry name" value="P-loop containing nucleoside triphosphate hydrolases"/>
    <property type="match status" value="1"/>
</dbReference>
<dbReference type="RefSeq" id="XP_068365212.1">
    <property type="nucleotide sequence ID" value="XM_068491455.1"/>
</dbReference>
<dbReference type="Gene3D" id="3.40.50.300">
    <property type="entry name" value="P-loop containing nucleotide triphosphate hydrolases"/>
    <property type="match status" value="1"/>
</dbReference>
<dbReference type="PROSITE" id="PS51419">
    <property type="entry name" value="RAB"/>
    <property type="match status" value="1"/>
</dbReference>
<dbReference type="FunFam" id="3.40.50.300:FF:001447">
    <property type="entry name" value="Ras-related protein Rab-1B"/>
    <property type="match status" value="1"/>
</dbReference>
<evidence type="ECO:0000313" key="5">
    <source>
        <dbReference type="Proteomes" id="UP000179807"/>
    </source>
</evidence>
<dbReference type="EMBL" id="MLAK01000571">
    <property type="protein sequence ID" value="OHT12076.1"/>
    <property type="molecule type" value="Genomic_DNA"/>
</dbReference>
<dbReference type="InterPro" id="IPR005225">
    <property type="entry name" value="Small_GTP-bd"/>
</dbReference>
<dbReference type="GO" id="GO:0005525">
    <property type="term" value="F:GTP binding"/>
    <property type="evidence" value="ECO:0007669"/>
    <property type="project" value="UniProtKB-KW"/>
</dbReference>
<sequence length="262" mass="29667">MDTFDQEFKVVVVGHINTGKSSFVNYLVHEVYQENPVSTTNVQFYEKIMNVTQSDGTESKVKLKIWDTAGAERYKSITSTYIRGSQIIFLFIDVSCRESFEELSKTWWKLVSEYLGSSIIVLICNKSDLLNEKTKTKNSVTEEEIKSFCSDPNNFSLFNENTKSENTKNENTKSENTKNKEKLNVNHSSVLKSFLVSSKNGENVKEAADYAIKEYFRAFSHAKVINKAQKIDIGQPLGEENQINPEDEANLDGKKTKSGCGC</sequence>
<dbReference type="SMART" id="SM00173">
    <property type="entry name" value="RAS"/>
    <property type="match status" value="1"/>
</dbReference>
<name>A0A1J4KQL0_9EUKA</name>
<dbReference type="CDD" id="cd00154">
    <property type="entry name" value="Rab"/>
    <property type="match status" value="1"/>
</dbReference>
<gene>
    <name evidence="4" type="ORF">TRFO_03687</name>
</gene>
<dbReference type="GeneID" id="94826159"/>
<dbReference type="VEuPathDB" id="TrichDB:TRFO_03687"/>
<dbReference type="NCBIfam" id="TIGR00231">
    <property type="entry name" value="small_GTP"/>
    <property type="match status" value="1"/>
</dbReference>
<organism evidence="4 5">
    <name type="scientific">Tritrichomonas foetus</name>
    <dbReference type="NCBI Taxonomy" id="1144522"/>
    <lineage>
        <taxon>Eukaryota</taxon>
        <taxon>Metamonada</taxon>
        <taxon>Parabasalia</taxon>
        <taxon>Tritrichomonadida</taxon>
        <taxon>Tritrichomonadidae</taxon>
        <taxon>Tritrichomonas</taxon>
    </lineage>
</organism>
<evidence type="ECO:0000256" key="3">
    <source>
        <dbReference type="SAM" id="MobiDB-lite"/>
    </source>
</evidence>
<evidence type="ECO:0000313" key="4">
    <source>
        <dbReference type="EMBL" id="OHT12076.1"/>
    </source>
</evidence>
<dbReference type="GO" id="GO:0003924">
    <property type="term" value="F:GTPase activity"/>
    <property type="evidence" value="ECO:0007669"/>
    <property type="project" value="InterPro"/>
</dbReference>
<protein>
    <submittedName>
        <fullName evidence="4">Ras family protein</fullName>
    </submittedName>
</protein>
<dbReference type="Proteomes" id="UP000179807">
    <property type="component" value="Unassembled WGS sequence"/>
</dbReference>
<dbReference type="AlphaFoldDB" id="A0A1J4KQL0"/>
<dbReference type="InterPro" id="IPR027417">
    <property type="entry name" value="P-loop_NTPase"/>
</dbReference>
<dbReference type="PRINTS" id="PR00449">
    <property type="entry name" value="RASTRNSFRMNG"/>
</dbReference>
<dbReference type="Pfam" id="PF00071">
    <property type="entry name" value="Ras"/>
    <property type="match status" value="1"/>
</dbReference>
<dbReference type="PANTHER" id="PTHR24073">
    <property type="entry name" value="DRAB5-RELATED"/>
    <property type="match status" value="1"/>
</dbReference>
<comment type="caution">
    <text evidence="4">The sequence shown here is derived from an EMBL/GenBank/DDBJ whole genome shotgun (WGS) entry which is preliminary data.</text>
</comment>
<feature type="region of interest" description="Disordered" evidence="3">
    <location>
        <begin position="236"/>
        <end position="262"/>
    </location>
</feature>
<keyword evidence="1" id="KW-0547">Nucleotide-binding</keyword>